<feature type="signal peptide" evidence="1">
    <location>
        <begin position="1"/>
        <end position="20"/>
    </location>
</feature>
<accession>A0A2S1QXI1</accession>
<dbReference type="KEGG" id="falb:HYN59_07875"/>
<protein>
    <submittedName>
        <fullName evidence="2">Uncharacterized protein</fullName>
    </submittedName>
</protein>
<reference evidence="2 3" key="1">
    <citation type="submission" date="2018-04" db="EMBL/GenBank/DDBJ databases">
        <title>Genome sequencing of Flavobacterium sp. HYN0059.</title>
        <authorList>
            <person name="Yi H."/>
            <person name="Baek C."/>
        </authorList>
    </citation>
    <scope>NUCLEOTIDE SEQUENCE [LARGE SCALE GENOMIC DNA]</scope>
    <source>
        <strain evidence="2 3">HYN0059</strain>
    </source>
</reference>
<proteinExistence type="predicted"/>
<keyword evidence="1" id="KW-0732">Signal</keyword>
<dbReference type="InterPro" id="IPR058093">
    <property type="entry name" value="LA_2272-like"/>
</dbReference>
<dbReference type="AlphaFoldDB" id="A0A2S1QXI1"/>
<feature type="chain" id="PRO_5015726366" evidence="1">
    <location>
        <begin position="21"/>
        <end position="256"/>
    </location>
</feature>
<dbReference type="EMBL" id="CP029186">
    <property type="protein sequence ID" value="AWH85049.1"/>
    <property type="molecule type" value="Genomic_DNA"/>
</dbReference>
<organism evidence="2 3">
    <name type="scientific">Flavobacterium album</name>
    <dbReference type="NCBI Taxonomy" id="2175091"/>
    <lineage>
        <taxon>Bacteria</taxon>
        <taxon>Pseudomonadati</taxon>
        <taxon>Bacteroidota</taxon>
        <taxon>Flavobacteriia</taxon>
        <taxon>Flavobacteriales</taxon>
        <taxon>Flavobacteriaceae</taxon>
        <taxon>Flavobacterium</taxon>
    </lineage>
</organism>
<evidence type="ECO:0000313" key="3">
    <source>
        <dbReference type="Proteomes" id="UP000244929"/>
    </source>
</evidence>
<gene>
    <name evidence="2" type="ORF">HYN59_07875</name>
</gene>
<dbReference type="NCBIfam" id="NF047436">
    <property type="entry name" value="LA_2272_repeat"/>
    <property type="match status" value="1"/>
</dbReference>
<evidence type="ECO:0000256" key="1">
    <source>
        <dbReference type="SAM" id="SignalP"/>
    </source>
</evidence>
<sequence>MKLNHLLMLTFFLLHFPVKAQVVQHRKARFPIGLYTTGDSDIYGLSFGVGSDTYMDSDYVSVRSYGLRIEPVSQALLFFTLVFPVDRVRYPRDLNEIREFEKKIPNEIVYGLNISCGTNAFADVNGVTVSAFVQSFRQTNGLSVAGFSNYSFRANGVQAGICMAGAVYGNGVLISLFGNKVHDGKGLQAAALCNDYDAFTGLQIGMLNGAYGTAEKFTGLQIGLFNNAKKLRGIQIGLINKNEKRILPFINWNFKE</sequence>
<keyword evidence="3" id="KW-1185">Reference proteome</keyword>
<evidence type="ECO:0000313" key="2">
    <source>
        <dbReference type="EMBL" id="AWH85049.1"/>
    </source>
</evidence>
<dbReference type="Proteomes" id="UP000244929">
    <property type="component" value="Chromosome"/>
</dbReference>
<name>A0A2S1QXI1_9FLAO</name>
<dbReference type="OrthoDB" id="660602at2"/>
<dbReference type="RefSeq" id="WP_108777754.1">
    <property type="nucleotide sequence ID" value="NZ_CP029186.1"/>
</dbReference>